<dbReference type="STRING" id="269621.A0A238FDD8"/>
<accession>A0A238FDD8</accession>
<dbReference type="SMART" id="SM00360">
    <property type="entry name" value="RRM"/>
    <property type="match status" value="2"/>
</dbReference>
<keyword evidence="6" id="KW-1185">Reference proteome</keyword>
<protein>
    <submittedName>
        <fullName evidence="5">BQ2448_3551 protein</fullName>
    </submittedName>
</protein>
<dbReference type="InterPro" id="IPR012677">
    <property type="entry name" value="Nucleotide-bd_a/b_plait_sf"/>
</dbReference>
<dbReference type="EMBL" id="FMSP01000006">
    <property type="protein sequence ID" value="SCV70789.1"/>
    <property type="molecule type" value="Genomic_DNA"/>
</dbReference>
<feature type="compositionally biased region" description="Basic and acidic residues" evidence="3">
    <location>
        <begin position="169"/>
        <end position="185"/>
    </location>
</feature>
<dbReference type="GO" id="GO:0003723">
    <property type="term" value="F:RNA binding"/>
    <property type="evidence" value="ECO:0007669"/>
    <property type="project" value="UniProtKB-UniRule"/>
</dbReference>
<dbReference type="PANTHER" id="PTHR10501">
    <property type="entry name" value="U1 SMALL NUCLEAR RIBONUCLEOPROTEIN A/U2 SMALL NUCLEAR RIBONUCLEOPROTEIN B"/>
    <property type="match status" value="1"/>
</dbReference>
<dbReference type="SUPFAM" id="SSF54928">
    <property type="entry name" value="RNA-binding domain, RBD"/>
    <property type="match status" value="1"/>
</dbReference>
<feature type="compositionally biased region" description="Basic and acidic residues" evidence="3">
    <location>
        <begin position="192"/>
        <end position="204"/>
    </location>
</feature>
<gene>
    <name evidence="5" type="ORF">BQ2448_3551</name>
</gene>
<evidence type="ECO:0000256" key="3">
    <source>
        <dbReference type="SAM" id="MobiDB-lite"/>
    </source>
</evidence>
<dbReference type="PROSITE" id="PS50102">
    <property type="entry name" value="RRM"/>
    <property type="match status" value="2"/>
</dbReference>
<feature type="compositionally biased region" description="Low complexity" evidence="3">
    <location>
        <begin position="1"/>
        <end position="19"/>
    </location>
</feature>
<keyword evidence="1 2" id="KW-0694">RNA-binding</keyword>
<evidence type="ECO:0000256" key="2">
    <source>
        <dbReference type="PROSITE-ProRule" id="PRU00176"/>
    </source>
</evidence>
<dbReference type="Gene3D" id="3.30.70.330">
    <property type="match status" value="2"/>
</dbReference>
<dbReference type="AlphaFoldDB" id="A0A238FDD8"/>
<sequence>MASPAVQVSSVTSASTSTSGVPNGGDVEMASATDAATAKGDGKEENEGREKKEEDEKEDEEPGFEVVYINNLNEKVKLSVMKQSLTTLFKEYGKVLGVTLHRNVRMRGQAFVTLLDPKAARLAVKEVKGFPLGHVWTRASADRPFSPTTPFHLTPQQLAFAKTRSDALVKKKDPQHMPEHIAERTVRKKVSRRDNPLRKKELQKKLAAKQGTLSSSALTKAASSSLPDAEASTSTSTTNGASNSASTTAAPRRQVQMPDEYLPPNKILFIQNLPAKTTKAHLEAVFAPYTGLVEVRTIPGRSNIAFVEFVDEVQSAPAKEALHNTKPWEELMAGDDEAGLRIKVTFAKM</sequence>
<feature type="region of interest" description="Disordered" evidence="3">
    <location>
        <begin position="169"/>
        <end position="255"/>
    </location>
</feature>
<evidence type="ECO:0000313" key="6">
    <source>
        <dbReference type="Proteomes" id="UP000198372"/>
    </source>
</evidence>
<name>A0A238FDD8_9BASI</name>
<evidence type="ECO:0000259" key="4">
    <source>
        <dbReference type="PROSITE" id="PS50102"/>
    </source>
</evidence>
<dbReference type="Pfam" id="PF00076">
    <property type="entry name" value="RRM_1"/>
    <property type="match status" value="2"/>
</dbReference>
<dbReference type="FunFam" id="3.30.70.330:FF:000029">
    <property type="entry name" value="U2 small nuclear ribonucleoprotein B"/>
    <property type="match status" value="1"/>
</dbReference>
<evidence type="ECO:0000313" key="5">
    <source>
        <dbReference type="EMBL" id="SCV70789.1"/>
    </source>
</evidence>
<evidence type="ECO:0000256" key="1">
    <source>
        <dbReference type="ARBA" id="ARBA00022884"/>
    </source>
</evidence>
<dbReference type="Proteomes" id="UP000198372">
    <property type="component" value="Unassembled WGS sequence"/>
</dbReference>
<dbReference type="InterPro" id="IPR000504">
    <property type="entry name" value="RRM_dom"/>
</dbReference>
<dbReference type="CDD" id="cd12247">
    <property type="entry name" value="RRM2_U1A_like"/>
    <property type="match status" value="1"/>
</dbReference>
<dbReference type="InterPro" id="IPR035979">
    <property type="entry name" value="RBD_domain_sf"/>
</dbReference>
<feature type="compositionally biased region" description="Low complexity" evidence="3">
    <location>
        <begin position="208"/>
        <end position="250"/>
    </location>
</feature>
<dbReference type="OrthoDB" id="266020at2759"/>
<feature type="region of interest" description="Disordered" evidence="3">
    <location>
        <begin position="1"/>
        <end position="63"/>
    </location>
</feature>
<proteinExistence type="predicted"/>
<reference evidence="6" key="1">
    <citation type="submission" date="2016-09" db="EMBL/GenBank/DDBJ databases">
        <authorList>
            <person name="Jeantristanb JTB J.-T."/>
            <person name="Ricardo R."/>
        </authorList>
    </citation>
    <scope>NUCLEOTIDE SEQUENCE [LARGE SCALE GENOMIC DNA]</scope>
</reference>
<feature type="compositionally biased region" description="Basic and acidic residues" evidence="3">
    <location>
        <begin position="40"/>
        <end position="54"/>
    </location>
</feature>
<feature type="domain" description="RRM" evidence="4">
    <location>
        <begin position="65"/>
        <end position="144"/>
    </location>
</feature>
<feature type="domain" description="RRM" evidence="4">
    <location>
        <begin position="266"/>
        <end position="349"/>
    </location>
</feature>
<organism evidence="5 6">
    <name type="scientific">Microbotryum intermedium</name>
    <dbReference type="NCBI Taxonomy" id="269621"/>
    <lineage>
        <taxon>Eukaryota</taxon>
        <taxon>Fungi</taxon>
        <taxon>Dikarya</taxon>
        <taxon>Basidiomycota</taxon>
        <taxon>Pucciniomycotina</taxon>
        <taxon>Microbotryomycetes</taxon>
        <taxon>Microbotryales</taxon>
        <taxon>Microbotryaceae</taxon>
        <taxon>Microbotryum</taxon>
    </lineage>
</organism>